<dbReference type="AlphaFoldDB" id="A0A0E0B605"/>
<proteinExistence type="predicted"/>
<name>A0A0E0B605_9ORYZ</name>
<organism evidence="1">
    <name type="scientific">Oryza glumipatula</name>
    <dbReference type="NCBI Taxonomy" id="40148"/>
    <lineage>
        <taxon>Eukaryota</taxon>
        <taxon>Viridiplantae</taxon>
        <taxon>Streptophyta</taxon>
        <taxon>Embryophyta</taxon>
        <taxon>Tracheophyta</taxon>
        <taxon>Spermatophyta</taxon>
        <taxon>Magnoliopsida</taxon>
        <taxon>Liliopsida</taxon>
        <taxon>Poales</taxon>
        <taxon>Poaceae</taxon>
        <taxon>BOP clade</taxon>
        <taxon>Oryzoideae</taxon>
        <taxon>Oryzeae</taxon>
        <taxon>Oryzinae</taxon>
        <taxon>Oryza</taxon>
    </lineage>
</organism>
<dbReference type="HOGENOM" id="CLU_2744164_0_0_1"/>
<evidence type="ECO:0000313" key="2">
    <source>
        <dbReference type="Proteomes" id="UP000026961"/>
    </source>
</evidence>
<sequence>MATPSSPANALVAATVAASAINPRRGVLAKLPRGRVLLRRQVCFAAAQAPTTCSTERPFRVARSSCSESDQ</sequence>
<protein>
    <submittedName>
        <fullName evidence="1">Uncharacterized protein</fullName>
    </submittedName>
</protein>
<dbReference type="EnsemblPlants" id="OGLUM09G18950.1">
    <property type="protein sequence ID" value="OGLUM09G18950.1"/>
    <property type="gene ID" value="OGLUM09G18950"/>
</dbReference>
<keyword evidence="2" id="KW-1185">Reference proteome</keyword>
<reference evidence="1" key="2">
    <citation type="submission" date="2018-05" db="EMBL/GenBank/DDBJ databases">
        <title>OgluRS3 (Oryza glumaepatula Reference Sequence Version 3).</title>
        <authorList>
            <person name="Zhang J."/>
            <person name="Kudrna D."/>
            <person name="Lee S."/>
            <person name="Talag J."/>
            <person name="Welchert J."/>
            <person name="Wing R.A."/>
        </authorList>
    </citation>
    <scope>NUCLEOTIDE SEQUENCE [LARGE SCALE GENOMIC DNA]</scope>
</reference>
<accession>A0A0E0B605</accession>
<evidence type="ECO:0000313" key="1">
    <source>
        <dbReference type="EnsemblPlants" id="OGLUM09G18950.1"/>
    </source>
</evidence>
<dbReference type="Gramene" id="OGLUM09G18950.1">
    <property type="protein sequence ID" value="OGLUM09G18950.1"/>
    <property type="gene ID" value="OGLUM09G18950"/>
</dbReference>
<dbReference type="Proteomes" id="UP000026961">
    <property type="component" value="Chromosome 9"/>
</dbReference>
<reference evidence="1" key="1">
    <citation type="submission" date="2015-04" db="UniProtKB">
        <authorList>
            <consortium name="EnsemblPlants"/>
        </authorList>
    </citation>
    <scope>IDENTIFICATION</scope>
</reference>